<comment type="caution">
    <text evidence="1">The sequence shown here is derived from an EMBL/GenBank/DDBJ whole genome shotgun (WGS) entry which is preliminary data.</text>
</comment>
<protein>
    <submittedName>
        <fullName evidence="1">Uncharacterized protein</fullName>
    </submittedName>
</protein>
<accession>A0A938X9E9</accession>
<dbReference type="InterPro" id="IPR045706">
    <property type="entry name" value="DUF6062"/>
</dbReference>
<name>A0A938X9E9_9FIRM</name>
<reference evidence="1" key="2">
    <citation type="journal article" date="2021" name="Sci. Rep.">
        <title>The distribution of antibiotic resistance genes in chicken gut microbiota commensals.</title>
        <authorList>
            <person name="Juricova H."/>
            <person name="Matiasovicova J."/>
            <person name="Kubasova T."/>
            <person name="Cejkova D."/>
            <person name="Rychlik I."/>
        </authorList>
    </citation>
    <scope>NUCLEOTIDE SEQUENCE</scope>
    <source>
        <strain evidence="1">An559</strain>
    </source>
</reference>
<proteinExistence type="predicted"/>
<dbReference type="Proteomes" id="UP000774750">
    <property type="component" value="Unassembled WGS sequence"/>
</dbReference>
<dbReference type="Pfam" id="PF19538">
    <property type="entry name" value="DUF6062"/>
    <property type="match status" value="1"/>
</dbReference>
<organism evidence="1 2">
    <name type="scientific">Merdimmobilis hominis</name>
    <dbReference type="NCBI Taxonomy" id="2897707"/>
    <lineage>
        <taxon>Bacteria</taxon>
        <taxon>Bacillati</taxon>
        <taxon>Bacillota</taxon>
        <taxon>Clostridia</taxon>
        <taxon>Eubacteriales</taxon>
        <taxon>Oscillospiraceae</taxon>
        <taxon>Merdimmobilis</taxon>
    </lineage>
</organism>
<evidence type="ECO:0000313" key="2">
    <source>
        <dbReference type="Proteomes" id="UP000774750"/>
    </source>
</evidence>
<reference evidence="1" key="1">
    <citation type="submission" date="2020-08" db="EMBL/GenBank/DDBJ databases">
        <authorList>
            <person name="Cejkova D."/>
            <person name="Kubasova T."/>
            <person name="Jahodarova E."/>
            <person name="Rychlik I."/>
        </authorList>
    </citation>
    <scope>NUCLEOTIDE SEQUENCE</scope>
    <source>
        <strain evidence="1">An559</strain>
    </source>
</reference>
<dbReference type="EMBL" id="JACJKY010000021">
    <property type="protein sequence ID" value="MBM6921651.1"/>
    <property type="molecule type" value="Genomic_DNA"/>
</dbReference>
<keyword evidence="2" id="KW-1185">Reference proteome</keyword>
<dbReference type="AlphaFoldDB" id="A0A938X9E9"/>
<evidence type="ECO:0000313" key="1">
    <source>
        <dbReference type="EMBL" id="MBM6921651.1"/>
    </source>
</evidence>
<gene>
    <name evidence="1" type="ORF">H6A12_10865</name>
</gene>
<sequence length="220" mass="25450">MKESIYTIPLTDIFKKEANDGCPVCRMREMLENRCIEYIMGAAMMEPDIRMETNKYGFCASHLERMMHQKNRLSLALMLETHLDELMAQHMPPAAKKKGEESPVHTCFVCREIDRVSEKFLQNAARTAAADPAFLELVCDQEYYCFAHYDLFCRIIADTLPKKQAKPLIEALTQRTKAYLQTLRDDVHSFTLMFDYRSKGQNENERTKQAVANAVSYLSK</sequence>
<dbReference type="RefSeq" id="WP_204447797.1">
    <property type="nucleotide sequence ID" value="NZ_JACJKY010000021.1"/>
</dbReference>